<dbReference type="Proteomes" id="UP000236161">
    <property type="component" value="Unassembled WGS sequence"/>
</dbReference>
<dbReference type="SFLD" id="SFLDG01152">
    <property type="entry name" value="Main.3:_Omega-_and_Tau-like"/>
    <property type="match status" value="1"/>
</dbReference>
<dbReference type="SFLD" id="SFLDG00358">
    <property type="entry name" value="Main_(cytGST)"/>
    <property type="match status" value="1"/>
</dbReference>
<proteinExistence type="inferred from homology"/>
<comment type="catalytic activity">
    <reaction evidence="3">
        <text>RX + glutathione = an S-substituted glutathione + a halide anion + H(+)</text>
        <dbReference type="Rhea" id="RHEA:16437"/>
        <dbReference type="ChEBI" id="CHEBI:15378"/>
        <dbReference type="ChEBI" id="CHEBI:16042"/>
        <dbReference type="ChEBI" id="CHEBI:17792"/>
        <dbReference type="ChEBI" id="CHEBI:57925"/>
        <dbReference type="ChEBI" id="CHEBI:90779"/>
        <dbReference type="EC" id="2.5.1.18"/>
    </reaction>
</comment>
<organism evidence="7 8">
    <name type="scientific">Apostasia shenzhenica</name>
    <dbReference type="NCBI Taxonomy" id="1088818"/>
    <lineage>
        <taxon>Eukaryota</taxon>
        <taxon>Viridiplantae</taxon>
        <taxon>Streptophyta</taxon>
        <taxon>Embryophyta</taxon>
        <taxon>Tracheophyta</taxon>
        <taxon>Spermatophyta</taxon>
        <taxon>Magnoliopsida</taxon>
        <taxon>Liliopsida</taxon>
        <taxon>Asparagales</taxon>
        <taxon>Orchidaceae</taxon>
        <taxon>Apostasioideae</taxon>
        <taxon>Apostasia</taxon>
    </lineage>
</organism>
<dbReference type="PANTHER" id="PTHR11260">
    <property type="entry name" value="GLUTATHIONE S-TRANSFERASE, GST, SUPERFAMILY, GST DOMAIN CONTAINING"/>
    <property type="match status" value="1"/>
</dbReference>
<dbReference type="InterPro" id="IPR036282">
    <property type="entry name" value="Glutathione-S-Trfase_C_sf"/>
</dbReference>
<dbReference type="CDD" id="cd03185">
    <property type="entry name" value="GST_C_Tau"/>
    <property type="match status" value="1"/>
</dbReference>
<dbReference type="Gene3D" id="1.20.1050.10">
    <property type="match status" value="1"/>
</dbReference>
<evidence type="ECO:0000259" key="5">
    <source>
        <dbReference type="PROSITE" id="PS50404"/>
    </source>
</evidence>
<evidence type="ECO:0000256" key="4">
    <source>
        <dbReference type="RuleBase" id="RU003494"/>
    </source>
</evidence>
<dbReference type="GO" id="GO:0006749">
    <property type="term" value="P:glutathione metabolic process"/>
    <property type="evidence" value="ECO:0007669"/>
    <property type="project" value="InterPro"/>
</dbReference>
<dbReference type="EC" id="2.5.1.18" evidence="1"/>
<dbReference type="PANTHER" id="PTHR11260:SF676">
    <property type="entry name" value="GLUTATHIONE S-TRANSFERASE U8"/>
    <property type="match status" value="1"/>
</dbReference>
<dbReference type="EMBL" id="KZ451891">
    <property type="protein sequence ID" value="PKA65603.1"/>
    <property type="molecule type" value="Genomic_DNA"/>
</dbReference>
<dbReference type="GO" id="GO:0005737">
    <property type="term" value="C:cytoplasm"/>
    <property type="evidence" value="ECO:0007669"/>
    <property type="project" value="TreeGrafter"/>
</dbReference>
<dbReference type="InterPro" id="IPR045074">
    <property type="entry name" value="GST_C_Tau"/>
</dbReference>
<evidence type="ECO:0000259" key="6">
    <source>
        <dbReference type="PROSITE" id="PS50405"/>
    </source>
</evidence>
<accession>A0A2I0BCU0</accession>
<evidence type="ECO:0000256" key="1">
    <source>
        <dbReference type="ARBA" id="ARBA00012452"/>
    </source>
</evidence>
<keyword evidence="2 7" id="KW-0808">Transferase</keyword>
<dbReference type="InterPro" id="IPR010987">
    <property type="entry name" value="Glutathione-S-Trfase_C-like"/>
</dbReference>
<dbReference type="CDD" id="cd03058">
    <property type="entry name" value="GST_N_Tau"/>
    <property type="match status" value="1"/>
</dbReference>
<dbReference type="SUPFAM" id="SSF47616">
    <property type="entry name" value="GST C-terminal domain-like"/>
    <property type="match status" value="1"/>
</dbReference>
<dbReference type="SUPFAM" id="SSF52833">
    <property type="entry name" value="Thioredoxin-like"/>
    <property type="match status" value="1"/>
</dbReference>
<dbReference type="InterPro" id="IPR045073">
    <property type="entry name" value="Omega/Tau-like"/>
</dbReference>
<dbReference type="Gene3D" id="3.40.30.10">
    <property type="entry name" value="Glutaredoxin"/>
    <property type="match status" value="1"/>
</dbReference>
<dbReference type="SFLD" id="SFLDS00019">
    <property type="entry name" value="Glutathione_Transferase_(cytos"/>
    <property type="match status" value="1"/>
</dbReference>
<dbReference type="InterPro" id="IPR004045">
    <property type="entry name" value="Glutathione_S-Trfase_N"/>
</dbReference>
<dbReference type="FunFam" id="1.20.1050.10:FF:000012">
    <property type="entry name" value="Tau class glutathione S-transferase"/>
    <property type="match status" value="1"/>
</dbReference>
<evidence type="ECO:0000256" key="2">
    <source>
        <dbReference type="ARBA" id="ARBA00022679"/>
    </source>
</evidence>
<keyword evidence="8" id="KW-1185">Reference proteome</keyword>
<dbReference type="PROSITE" id="PS50404">
    <property type="entry name" value="GST_NTER"/>
    <property type="match status" value="1"/>
</dbReference>
<dbReference type="InterPro" id="IPR004046">
    <property type="entry name" value="GST_C"/>
</dbReference>
<sequence length="233" mass="25883">MAGDDVKLLGSWASPFSERVQVGLKLKGVSYNFADLDISPGKPKSPELLLYNPAYKKIPVLLHHGQPIAESLVILEFVDDQWAGEGPSLLPKDPYQRALARFWAKFFDDKCILPLWMSLWTEGEKQKGLMAEAKANLSIIEGELEGKKFFGGEEIGFVDIAVICILYWIDVVQEAVGVSVLDSERHPAACRWMKDLLGAGGAVNGLLPPREKLRAYFEGNKEGFRARMNALYG</sequence>
<feature type="domain" description="GST N-terminal" evidence="5">
    <location>
        <begin position="4"/>
        <end position="86"/>
    </location>
</feature>
<dbReference type="PROSITE" id="PS50405">
    <property type="entry name" value="GST_CTER"/>
    <property type="match status" value="1"/>
</dbReference>
<dbReference type="STRING" id="1088818.A0A2I0BCU0"/>
<name>A0A2I0BCU0_9ASPA</name>
<evidence type="ECO:0000256" key="3">
    <source>
        <dbReference type="ARBA" id="ARBA00047960"/>
    </source>
</evidence>
<evidence type="ECO:0000313" key="8">
    <source>
        <dbReference type="Proteomes" id="UP000236161"/>
    </source>
</evidence>
<dbReference type="OrthoDB" id="4951845at2759"/>
<gene>
    <name evidence="7" type="primary">HSP26-A</name>
    <name evidence="7" type="ORF">AXF42_Ash020533</name>
</gene>
<dbReference type="InterPro" id="IPR040079">
    <property type="entry name" value="Glutathione_S-Trfase"/>
</dbReference>
<reference evidence="7 8" key="1">
    <citation type="journal article" date="2017" name="Nature">
        <title>The Apostasia genome and the evolution of orchids.</title>
        <authorList>
            <person name="Zhang G.Q."/>
            <person name="Liu K.W."/>
            <person name="Li Z."/>
            <person name="Lohaus R."/>
            <person name="Hsiao Y.Y."/>
            <person name="Niu S.C."/>
            <person name="Wang J.Y."/>
            <person name="Lin Y.C."/>
            <person name="Xu Q."/>
            <person name="Chen L.J."/>
            <person name="Yoshida K."/>
            <person name="Fujiwara S."/>
            <person name="Wang Z.W."/>
            <person name="Zhang Y.Q."/>
            <person name="Mitsuda N."/>
            <person name="Wang M."/>
            <person name="Liu G.H."/>
            <person name="Pecoraro L."/>
            <person name="Huang H.X."/>
            <person name="Xiao X.J."/>
            <person name="Lin M."/>
            <person name="Wu X.Y."/>
            <person name="Wu W.L."/>
            <person name="Chen Y.Y."/>
            <person name="Chang S.B."/>
            <person name="Sakamoto S."/>
            <person name="Ohme-Takagi M."/>
            <person name="Yagi M."/>
            <person name="Zeng S.J."/>
            <person name="Shen C.Y."/>
            <person name="Yeh C.M."/>
            <person name="Luo Y.B."/>
            <person name="Tsai W.C."/>
            <person name="Van de Peer Y."/>
            <person name="Liu Z.J."/>
        </authorList>
    </citation>
    <scope>NUCLEOTIDE SEQUENCE [LARGE SCALE GENOMIC DNA]</scope>
    <source>
        <strain evidence="8">cv. Shenzhen</strain>
        <tissue evidence="7">Stem</tissue>
    </source>
</reference>
<protein>
    <recommendedName>
        <fullName evidence="1">glutathione transferase</fullName>
        <ecNumber evidence="1">2.5.1.18</ecNumber>
    </recommendedName>
</protein>
<evidence type="ECO:0000313" key="7">
    <source>
        <dbReference type="EMBL" id="PKA65603.1"/>
    </source>
</evidence>
<dbReference type="GO" id="GO:0004364">
    <property type="term" value="F:glutathione transferase activity"/>
    <property type="evidence" value="ECO:0007669"/>
    <property type="project" value="UniProtKB-EC"/>
</dbReference>
<comment type="similarity">
    <text evidence="4">Belongs to the GST superfamily.</text>
</comment>
<dbReference type="AlphaFoldDB" id="A0A2I0BCU0"/>
<dbReference type="Pfam" id="PF02798">
    <property type="entry name" value="GST_N"/>
    <property type="match status" value="1"/>
</dbReference>
<dbReference type="InterPro" id="IPR036249">
    <property type="entry name" value="Thioredoxin-like_sf"/>
</dbReference>
<feature type="domain" description="GST C-terminal" evidence="6">
    <location>
        <begin position="93"/>
        <end position="217"/>
    </location>
</feature>
<dbReference type="Pfam" id="PF00043">
    <property type="entry name" value="GST_C"/>
    <property type="match status" value="1"/>
</dbReference>